<keyword evidence="1" id="KW-0812">Transmembrane</keyword>
<name>A0A147F566_MICTE</name>
<dbReference type="AlphaFoldDB" id="A0A147F566"/>
<dbReference type="InterPro" id="IPR021560">
    <property type="entry name" value="DUF3021"/>
</dbReference>
<proteinExistence type="predicted"/>
<feature type="transmembrane region" description="Helical" evidence="1">
    <location>
        <begin position="7"/>
        <end position="28"/>
    </location>
</feature>
<accession>A0A147F566</accession>
<dbReference type="EMBL" id="LDRV01000087">
    <property type="protein sequence ID" value="KTS09420.1"/>
    <property type="molecule type" value="Genomic_DNA"/>
</dbReference>
<dbReference type="PATRIC" id="fig|2033.7.peg.3492"/>
<evidence type="ECO:0000256" key="1">
    <source>
        <dbReference type="SAM" id="Phobius"/>
    </source>
</evidence>
<dbReference type="Pfam" id="PF11457">
    <property type="entry name" value="DUF3021"/>
    <property type="match status" value="1"/>
</dbReference>
<evidence type="ECO:0008006" key="4">
    <source>
        <dbReference type="Google" id="ProtNLM"/>
    </source>
</evidence>
<sequence length="130" mass="13923">MKMLGAVLLRAGIPLVIMTAIGIALFAQGKPDDGRATLAVGVIAAAVSGASVIYQIETWSMRKQTLVHFVIMGVTVLPALLLSGWFALDTPWHYLAVIGVFLGVGVLLWAFFFVLFTRILPKRSTPPAAT</sequence>
<feature type="transmembrane region" description="Helical" evidence="1">
    <location>
        <begin position="66"/>
        <end position="88"/>
    </location>
</feature>
<feature type="transmembrane region" description="Helical" evidence="1">
    <location>
        <begin position="34"/>
        <end position="54"/>
    </location>
</feature>
<keyword evidence="1" id="KW-0472">Membrane</keyword>
<dbReference type="RefSeq" id="WP_058614692.1">
    <property type="nucleotide sequence ID" value="NZ_LDRV01000087.1"/>
</dbReference>
<dbReference type="Proteomes" id="UP000072189">
    <property type="component" value="Unassembled WGS sequence"/>
</dbReference>
<keyword evidence="1" id="KW-1133">Transmembrane helix</keyword>
<organism evidence="2 3">
    <name type="scientific">Microbacterium testaceum</name>
    <name type="common">Aureobacterium testaceum</name>
    <name type="synonym">Brevibacterium testaceum</name>
    <dbReference type="NCBI Taxonomy" id="2033"/>
    <lineage>
        <taxon>Bacteria</taxon>
        <taxon>Bacillati</taxon>
        <taxon>Actinomycetota</taxon>
        <taxon>Actinomycetes</taxon>
        <taxon>Micrococcales</taxon>
        <taxon>Microbacteriaceae</taxon>
        <taxon>Microbacterium</taxon>
    </lineage>
</organism>
<protein>
    <recommendedName>
        <fullName evidence="4">DUF3021 domain-containing protein</fullName>
    </recommendedName>
</protein>
<evidence type="ECO:0000313" key="3">
    <source>
        <dbReference type="Proteomes" id="UP000072189"/>
    </source>
</evidence>
<feature type="transmembrane region" description="Helical" evidence="1">
    <location>
        <begin position="94"/>
        <end position="116"/>
    </location>
</feature>
<reference evidence="2 3" key="1">
    <citation type="journal article" date="2016" name="Front. Microbiol.">
        <title>Genomic Resource of Rice Seed Associated Bacteria.</title>
        <authorList>
            <person name="Midha S."/>
            <person name="Bansal K."/>
            <person name="Sharma S."/>
            <person name="Kumar N."/>
            <person name="Patil P.P."/>
            <person name="Chaudhry V."/>
            <person name="Patil P.B."/>
        </authorList>
    </citation>
    <scope>NUCLEOTIDE SEQUENCE [LARGE SCALE GENOMIC DNA]</scope>
    <source>
        <strain evidence="2 3">RSA3</strain>
    </source>
</reference>
<comment type="caution">
    <text evidence="2">The sequence shown here is derived from an EMBL/GenBank/DDBJ whole genome shotgun (WGS) entry which is preliminary data.</text>
</comment>
<evidence type="ECO:0000313" key="2">
    <source>
        <dbReference type="EMBL" id="KTS09420.1"/>
    </source>
</evidence>
<gene>
    <name evidence="2" type="ORF">RSA3_13410</name>
</gene>